<dbReference type="AlphaFoldDB" id="A0A387BFP0"/>
<feature type="transmembrane region" description="Helical" evidence="1">
    <location>
        <begin position="64"/>
        <end position="87"/>
    </location>
</feature>
<keyword evidence="3" id="KW-1185">Reference proteome</keyword>
<dbReference type="KEGG" id="lact:D7I46_00680"/>
<dbReference type="RefSeq" id="WP_120771118.1">
    <property type="nucleotide sequence ID" value="NZ_CP032627.1"/>
</dbReference>
<dbReference type="EMBL" id="CP032627">
    <property type="protein sequence ID" value="AYF99729.1"/>
    <property type="molecule type" value="Genomic_DNA"/>
</dbReference>
<dbReference type="OrthoDB" id="3231851at2"/>
<evidence type="ECO:0000256" key="1">
    <source>
        <dbReference type="SAM" id="Phobius"/>
    </source>
</evidence>
<keyword evidence="1" id="KW-0812">Transmembrane</keyword>
<reference evidence="2 3" key="1">
    <citation type="submission" date="2018-09" db="EMBL/GenBank/DDBJ databases">
        <title>Genome sequencing of strain 1JSPR-7.</title>
        <authorList>
            <person name="Heo J."/>
            <person name="Kim S.-J."/>
            <person name="Kwon S.-W."/>
        </authorList>
    </citation>
    <scope>NUCLEOTIDE SEQUENCE [LARGE SCALE GENOMIC DNA]</scope>
    <source>
        <strain evidence="2 3">1JSPR-7</strain>
    </source>
</reference>
<evidence type="ECO:0000313" key="3">
    <source>
        <dbReference type="Proteomes" id="UP000269374"/>
    </source>
</evidence>
<feature type="transmembrane region" description="Helical" evidence="1">
    <location>
        <begin position="6"/>
        <end position="25"/>
    </location>
</feature>
<sequence length="97" mass="10935">MVWIEILGSWLLFMGAVLQAFIEFSEGDKKNLLRVRGWTIVSWGAWFVAISGTWSGVAALHFGFWIWLLVIAILSVLTIGGVVTLLSRHELYGKKKK</sequence>
<dbReference type="Proteomes" id="UP000269374">
    <property type="component" value="Chromosome"/>
</dbReference>
<gene>
    <name evidence="2" type="ORF">D7I46_00680</name>
</gene>
<evidence type="ECO:0000313" key="2">
    <source>
        <dbReference type="EMBL" id="AYF99729.1"/>
    </source>
</evidence>
<keyword evidence="1" id="KW-0472">Membrane</keyword>
<feature type="transmembrane region" description="Helical" evidence="1">
    <location>
        <begin position="37"/>
        <end position="58"/>
    </location>
</feature>
<name>A0A387BFP0_9LACT</name>
<organism evidence="2 3">
    <name type="scientific">Lactococcus allomyrinae</name>
    <dbReference type="NCBI Taxonomy" id="2419773"/>
    <lineage>
        <taxon>Bacteria</taxon>
        <taxon>Bacillati</taxon>
        <taxon>Bacillota</taxon>
        <taxon>Bacilli</taxon>
        <taxon>Lactobacillales</taxon>
        <taxon>Streptococcaceae</taxon>
        <taxon>Lactococcus</taxon>
    </lineage>
</organism>
<proteinExistence type="predicted"/>
<protein>
    <submittedName>
        <fullName evidence="2">Uncharacterized protein</fullName>
    </submittedName>
</protein>
<keyword evidence="1" id="KW-1133">Transmembrane helix</keyword>
<accession>A0A387BFP0</accession>